<dbReference type="KEGG" id="marb:CJ263_11585"/>
<dbReference type="Gene3D" id="2.130.10.10">
    <property type="entry name" value="YVTN repeat-like/Quinoprotein amine dehydrogenase"/>
    <property type="match status" value="4"/>
</dbReference>
<dbReference type="InterPro" id="IPR015943">
    <property type="entry name" value="WD40/YVTN_repeat-like_dom_sf"/>
</dbReference>
<evidence type="ECO:0000313" key="2">
    <source>
        <dbReference type="Proteomes" id="UP000215244"/>
    </source>
</evidence>
<dbReference type="OrthoDB" id="9757809at2"/>
<dbReference type="PANTHER" id="PTHR43739:SF5">
    <property type="entry name" value="EXO-ALPHA-SIALIDASE"/>
    <property type="match status" value="1"/>
</dbReference>
<dbReference type="RefSeq" id="WP_094997424.1">
    <property type="nucleotide sequence ID" value="NZ_BMJL01000003.1"/>
</dbReference>
<dbReference type="GO" id="GO:0010411">
    <property type="term" value="P:xyloglucan metabolic process"/>
    <property type="evidence" value="ECO:0007669"/>
    <property type="project" value="TreeGrafter"/>
</dbReference>
<protein>
    <submittedName>
        <fullName evidence="1">Glycosyl hydrolase</fullName>
    </submittedName>
</protein>
<accession>A0A223V668</accession>
<gene>
    <name evidence="1" type="ORF">CJ263_11585</name>
</gene>
<proteinExistence type="predicted"/>
<reference evidence="1 2" key="1">
    <citation type="submission" date="2017-08" db="EMBL/GenBank/DDBJ databases">
        <title>The complete genome sequence of Maribacter sp. B1, isolated from deep-sea sediment.</title>
        <authorList>
            <person name="Wu Y.-H."/>
            <person name="Cheng H."/>
            <person name="Xu X.-W."/>
        </authorList>
    </citation>
    <scope>NUCLEOTIDE SEQUENCE [LARGE SCALE GENOMIC DNA]</scope>
    <source>
        <strain evidence="1 2">B1</strain>
    </source>
</reference>
<sequence>MSNKKSITAIIFSLVLSLNLMYSQSSNISDLSDAVRGLEFRAIGPALMGGRIADIAVNPKDQSTWFVAVGSGGVWKTENNGITWNPVFEEQPSYSIGCVTIDPNNPQTVWVGTGENVSGRHVGWGDGIYKSSDGGATWKSMGLEKSEHIGKILVDPRNSNVVFVAAEGPLWSSGGDRGVYKTTDGGMTWSQVLKIDEHTGVTDIEFDPENPDVIYAAAYQRRRHVWALLSGGPKSGIYKSMDNGETWSQKSTGLPKGDMGKIGLAVTRANPDLVYATIEADDEEKGFYKSEDKGESWVKQNSYISGGTGPHYYQEIEVSNINPGLVYQMDVFIRVSRDGGKTFKVLGTGREKHSDNHALWIDPNNGKHLLAGTDGGLYETFDEGTTWRQFPNLPISQFYKLSLDSTLPYYNIVGGAQDLGTLIGPSRTMNTEGVRNQDWYVPLGADGYDNAFDPKNPNIVYMEIQEGNLYRHNRKTEEGMDIQPQSIGKEVDRWNWDSPILISPHNNQRLYYGSQRVWRSDDQGSSWEPISEDLTTNRNRYELDMMGRVWSVDALYDNGAMSKYATLTSIAESPKQQGLLYTGSDDGIIHISEDGGSTWNKSGELPKVPKLSFINDIEPSHHNANVVFASADAHKFGDFTPYLFISNDRGRTWKSIVGDLPDKTIVWVIKQDFIDSNLLFIGTEFGIYFSPNKGVNWIPLKSGLPTIPFRDIELHPRDNDLVGASFGRGFFVLDDYSPLRNLKIILTEKNNHLFPVRDAWWYVPNTPMQAKGMPTLGSTSFATDNPPFGATFSYWIKDVPKTDKTVRTEKEKELRSKNMSVPFAGWEALEEERAQEEAKVLFLVSDKDQQPVRWLEGKTGKGLQRTSWDLRRSAPNPIDLSVPDFRPPWAGEDQGPLVSPGNYSVQMYVLFDGKLQLQGEPQSFKVVPVHNQKESVDYNDIQLFQNRTAELSRQIFNAGQKMGEYGEQIRHMKEALLKTPMAKEVHFNQLKELGLSLSSLRKTLYGDPIKQSLDESTPPSIRSRVGQVAGAHWETTQTPTKTQVKNIEIASKDFKTFEEELEAFKNSMETFEKTLEDLKTPYTPNRKL</sequence>
<dbReference type="EMBL" id="CP022957">
    <property type="protein sequence ID" value="ASV30806.1"/>
    <property type="molecule type" value="Genomic_DNA"/>
</dbReference>
<dbReference type="InterPro" id="IPR036278">
    <property type="entry name" value="Sialidase_sf"/>
</dbReference>
<dbReference type="GO" id="GO:0016787">
    <property type="term" value="F:hydrolase activity"/>
    <property type="evidence" value="ECO:0007669"/>
    <property type="project" value="UniProtKB-KW"/>
</dbReference>
<dbReference type="SUPFAM" id="SSF50939">
    <property type="entry name" value="Sialidases"/>
    <property type="match status" value="1"/>
</dbReference>
<dbReference type="InterPro" id="IPR052025">
    <property type="entry name" value="Xyloglucanase_GH74"/>
</dbReference>
<dbReference type="AlphaFoldDB" id="A0A223V668"/>
<name>A0A223V668_9FLAO</name>
<organism evidence="1 2">
    <name type="scientific">Maribacter cobaltidurans</name>
    <dbReference type="NCBI Taxonomy" id="1178778"/>
    <lineage>
        <taxon>Bacteria</taxon>
        <taxon>Pseudomonadati</taxon>
        <taxon>Bacteroidota</taxon>
        <taxon>Flavobacteriia</taxon>
        <taxon>Flavobacteriales</taxon>
        <taxon>Flavobacteriaceae</taxon>
        <taxon>Maribacter</taxon>
    </lineage>
</organism>
<evidence type="ECO:0000313" key="1">
    <source>
        <dbReference type="EMBL" id="ASV30806.1"/>
    </source>
</evidence>
<dbReference type="Proteomes" id="UP000215244">
    <property type="component" value="Chromosome"/>
</dbReference>
<dbReference type="CDD" id="cd15482">
    <property type="entry name" value="Sialidase_non-viral"/>
    <property type="match status" value="1"/>
</dbReference>
<dbReference type="PANTHER" id="PTHR43739">
    <property type="entry name" value="XYLOGLUCANASE (EUROFUNG)"/>
    <property type="match status" value="1"/>
</dbReference>
<keyword evidence="1" id="KW-0378">Hydrolase</keyword>
<dbReference type="SUPFAM" id="SSF110296">
    <property type="entry name" value="Oligoxyloglucan reducing end-specific cellobiohydrolase"/>
    <property type="match status" value="1"/>
</dbReference>
<keyword evidence="2" id="KW-1185">Reference proteome</keyword>